<evidence type="ECO:0000313" key="2">
    <source>
        <dbReference type="Proteomes" id="UP000319576"/>
    </source>
</evidence>
<dbReference type="AlphaFoldDB" id="A0A517Y1V4"/>
<keyword evidence="2" id="KW-1185">Reference proteome</keyword>
<name>A0A517Y1V4_9BACT</name>
<accession>A0A517Y1V4</accession>
<evidence type="ECO:0000313" key="1">
    <source>
        <dbReference type="EMBL" id="QDU23750.1"/>
    </source>
</evidence>
<proteinExistence type="predicted"/>
<dbReference type="KEGG" id="uli:ETAA1_57570"/>
<dbReference type="Proteomes" id="UP000319576">
    <property type="component" value="Chromosome"/>
</dbReference>
<organism evidence="1 2">
    <name type="scientific">Urbifossiella limnaea</name>
    <dbReference type="NCBI Taxonomy" id="2528023"/>
    <lineage>
        <taxon>Bacteria</taxon>
        <taxon>Pseudomonadati</taxon>
        <taxon>Planctomycetota</taxon>
        <taxon>Planctomycetia</taxon>
        <taxon>Gemmatales</taxon>
        <taxon>Gemmataceae</taxon>
        <taxon>Urbifossiella</taxon>
    </lineage>
</organism>
<dbReference type="EMBL" id="CP036273">
    <property type="protein sequence ID" value="QDU23750.1"/>
    <property type="molecule type" value="Genomic_DNA"/>
</dbReference>
<sequence length="407" mass="44549">MLVTRMPVHFWTPVRSPHAAPPMATFRLPHLSAPSVLRAVDREPLLRFLAPYRPYLAARGADLPAPGTTGRIPYESLVAALMAPDADTPADLVEALYYVDGMATPEGMHALLAVAAAAGLALDGADLTPAEVAVQVWLAAPDRLERAHAEQHLPNPRSFEYFQTDASAPAAAPALTPDVTAALEGEMNDWFAANRRGRTARVFAFPRPDVTWFLVRHGEPFKREEAAAADAEPGSVAYRPLRYDVVAYDPALGELRVSARLKGEKDLYRAAFGLHLFGRADYFPDALKYTLEPLRAAADAALVCADVPGLEWVRLREIHFAWGGAQAEYEIVRAADVFAAFRDRGRAVPDRPKLARAVFQVKPADARRPRAVTIKPPNVALYARDHESPAVEAWLRARGFLDVYPAA</sequence>
<reference evidence="1 2" key="1">
    <citation type="submission" date="2019-02" db="EMBL/GenBank/DDBJ databases">
        <title>Deep-cultivation of Planctomycetes and their phenomic and genomic characterization uncovers novel biology.</title>
        <authorList>
            <person name="Wiegand S."/>
            <person name="Jogler M."/>
            <person name="Boedeker C."/>
            <person name="Pinto D."/>
            <person name="Vollmers J."/>
            <person name="Rivas-Marin E."/>
            <person name="Kohn T."/>
            <person name="Peeters S.H."/>
            <person name="Heuer A."/>
            <person name="Rast P."/>
            <person name="Oberbeckmann S."/>
            <person name="Bunk B."/>
            <person name="Jeske O."/>
            <person name="Meyerdierks A."/>
            <person name="Storesund J.E."/>
            <person name="Kallscheuer N."/>
            <person name="Luecker S."/>
            <person name="Lage O.M."/>
            <person name="Pohl T."/>
            <person name="Merkel B.J."/>
            <person name="Hornburger P."/>
            <person name="Mueller R.-W."/>
            <person name="Bruemmer F."/>
            <person name="Labrenz M."/>
            <person name="Spormann A.M."/>
            <person name="Op den Camp H."/>
            <person name="Overmann J."/>
            <person name="Amann R."/>
            <person name="Jetten M.S.M."/>
            <person name="Mascher T."/>
            <person name="Medema M.H."/>
            <person name="Devos D.P."/>
            <person name="Kaster A.-K."/>
            <person name="Ovreas L."/>
            <person name="Rohde M."/>
            <person name="Galperin M.Y."/>
            <person name="Jogler C."/>
        </authorList>
    </citation>
    <scope>NUCLEOTIDE SEQUENCE [LARGE SCALE GENOMIC DNA]</scope>
    <source>
        <strain evidence="1 2">ETA_A1</strain>
    </source>
</reference>
<gene>
    <name evidence="1" type="ORF">ETAA1_57570</name>
</gene>
<protein>
    <submittedName>
        <fullName evidence="1">Uncharacterized protein</fullName>
    </submittedName>
</protein>